<sequence>MNTESPDARQWGLATNHIDTSGFQPEEFIYHELTIPLFAKNASTLLEPEEIQQPLPAKFTYPLGRTFHLRDNLEYRCGCSYNASYNVPDDKSSEWDYLAQITTPPGTAPTQYNPDTQKYETRPIEGMVQLVPGIPFCVDLDGDQTQSITVSTLIDDRVLHEYSATWPDAKKAVEVLDELEEVTWATYPEGGEKLPAIYELEGLKPNMRSSKKPGKLDCSSSHASSPLEGNGKRWGVPMIQADSPDAITVRARILGLLSQLYWLVAPFALSLFEFDITTFRNLDLNIFSFGGILPTRLTGMQTNGSSGWTGGDLRSFIGLLQGSWHVDVKDDPCRWTMLVIQLWMPPGSDPGAFLLGRWGLYCRTEVGPSGRVCLILFFKGNNLHSGIAPTVDPAQREAFLRDLAGQLNDNYINRVVYVCYPTEVLTHREVQMATYASHGLSPNDSKAYEGLNYAKHRVPALGNAAARNLQLRAESAMTQWNETLQLEGDDYLPSPTSAPMMTTPSLVPLPTFKHPDSQLYVPMDPTNNPAYFSLRRAQWHHLQHIAYRYALRMTKYDYKLGQEAVLADYEEQQVVTLELLLDESQQALSNILNATGVESTPLQPSYSQIRTVQPAGIDVTEVLDDTMVIDGQSEDKTLSDTGMDLDMAHVSMGSSNVAGDIAMDVGSDLTPNDMHSPRANSNRHEMDADVGVSDDEDEDEDEEIELERAAEYNLSFIVTDRIENGIQEYLLRWKDHRAKDDTWEPEWVIEHIPSLIDEYRLRGQGGNLDRYQYNHQSKTYKAVLALMSPDLLALDNATARGLAIKLTALALSTILLSRSTNAGHIPAKLMLPVIKKVREAVEVTSRIRNESALLKIKQFALNQALSCALLFIYTWVIDYGPTMAYSLVCAHRKDPVVLAEQNSVLYPVVNLIVAQVDAMAKARISRKCVHKDLPEDERMVKISPDHVTGLLPDCRDLIVIDLSAINMDRHTPIQANIDKVALDIIQHFLTDHVIMAQAKAAFQDDSADQCAKHVCRGFLCEALLDVFDNDGMFCAENVRDALDTPWRFWGANKAPKVVAKAIQCDPDGQLKPIRRWLQSFSTVPDIQEQGQSLSESVHSVLQSVWKLTMPSARRACGRAHPGIKTVVLTPSGPPVPTNSPLAKLCPYEGSPSFGILSIMLQESSGTQLRDLDHYNPVRENNISHQLVQQNLLSCGEFLTSQYGLTNILVRLGTGQGIKTRSFLEKELKGQWFTSVEQCVSCFRAVYHNNEGKPKQKLTPISNGAIWGTYCYQLALDPSRDKNNPSCDKKEPPQFAKRFEPFFNSALLTAWKDFLGPSFDVDPATRPIKDRPTYEQTLNFIDKLKVVGFGPHSISRMQLANFLVIEGICQHPTVGTMARLTHRNNKGALEGLIYLGFDVANAGMYRTVDSLFVIRQADQLLGLEQVQDVFTCVYDFLDHHLSDVDKEELGFGAIFVEHLLCKVTQWSKLLKRQGETTFADLLAKYRNQPTHLLPFSKDRAVLKRWIGEVRLRSYYAHVS</sequence>
<dbReference type="CDD" id="cd00024">
    <property type="entry name" value="CD_CSD"/>
    <property type="match status" value="1"/>
</dbReference>
<name>A0ABR2Z9P9_9AGAR</name>
<dbReference type="PROSITE" id="PS50013">
    <property type="entry name" value="CHROMO_2"/>
    <property type="match status" value="1"/>
</dbReference>
<evidence type="ECO:0000313" key="3">
    <source>
        <dbReference type="EMBL" id="KAL0057498.1"/>
    </source>
</evidence>
<comment type="caution">
    <text evidence="3">The sequence shown here is derived from an EMBL/GenBank/DDBJ whole genome shotgun (WGS) entry which is preliminary data.</text>
</comment>
<dbReference type="Proteomes" id="UP001437256">
    <property type="component" value="Unassembled WGS sequence"/>
</dbReference>
<evidence type="ECO:0000259" key="2">
    <source>
        <dbReference type="PROSITE" id="PS50013"/>
    </source>
</evidence>
<dbReference type="Gene3D" id="2.40.50.40">
    <property type="match status" value="1"/>
</dbReference>
<dbReference type="InterPro" id="IPR023780">
    <property type="entry name" value="Chromo_domain"/>
</dbReference>
<evidence type="ECO:0000313" key="4">
    <source>
        <dbReference type="Proteomes" id="UP001437256"/>
    </source>
</evidence>
<dbReference type="InterPro" id="IPR000953">
    <property type="entry name" value="Chromo/chromo_shadow_dom"/>
</dbReference>
<keyword evidence="4" id="KW-1185">Reference proteome</keyword>
<feature type="domain" description="Chromo" evidence="2">
    <location>
        <begin position="712"/>
        <end position="759"/>
    </location>
</feature>
<protein>
    <recommendedName>
        <fullName evidence="2">Chromo domain-containing protein</fullName>
    </recommendedName>
</protein>
<accession>A0ABR2Z9P9</accession>
<dbReference type="EMBL" id="JBBXMP010000514">
    <property type="protein sequence ID" value="KAL0057498.1"/>
    <property type="molecule type" value="Genomic_DNA"/>
</dbReference>
<organism evidence="3 4">
    <name type="scientific">Marasmius tenuissimus</name>
    <dbReference type="NCBI Taxonomy" id="585030"/>
    <lineage>
        <taxon>Eukaryota</taxon>
        <taxon>Fungi</taxon>
        <taxon>Dikarya</taxon>
        <taxon>Basidiomycota</taxon>
        <taxon>Agaricomycotina</taxon>
        <taxon>Agaricomycetes</taxon>
        <taxon>Agaricomycetidae</taxon>
        <taxon>Agaricales</taxon>
        <taxon>Marasmiineae</taxon>
        <taxon>Marasmiaceae</taxon>
        <taxon>Marasmius</taxon>
    </lineage>
</organism>
<feature type="region of interest" description="Disordered" evidence="1">
    <location>
        <begin position="209"/>
        <end position="229"/>
    </location>
</feature>
<dbReference type="Pfam" id="PF00385">
    <property type="entry name" value="Chromo"/>
    <property type="match status" value="1"/>
</dbReference>
<proteinExistence type="predicted"/>
<gene>
    <name evidence="3" type="ORF">AAF712_015860</name>
</gene>
<feature type="region of interest" description="Disordered" evidence="1">
    <location>
        <begin position="670"/>
        <end position="702"/>
    </location>
</feature>
<dbReference type="InterPro" id="IPR016197">
    <property type="entry name" value="Chromo-like_dom_sf"/>
</dbReference>
<dbReference type="SUPFAM" id="SSF54160">
    <property type="entry name" value="Chromo domain-like"/>
    <property type="match status" value="1"/>
</dbReference>
<evidence type="ECO:0000256" key="1">
    <source>
        <dbReference type="SAM" id="MobiDB-lite"/>
    </source>
</evidence>
<dbReference type="SMART" id="SM00298">
    <property type="entry name" value="CHROMO"/>
    <property type="match status" value="1"/>
</dbReference>
<feature type="compositionally biased region" description="Acidic residues" evidence="1">
    <location>
        <begin position="692"/>
        <end position="702"/>
    </location>
</feature>
<reference evidence="3 4" key="1">
    <citation type="submission" date="2024-05" db="EMBL/GenBank/DDBJ databases">
        <title>A draft genome resource for the thread blight pathogen Marasmius tenuissimus strain MS-2.</title>
        <authorList>
            <person name="Yulfo-Soto G.E."/>
            <person name="Baruah I.K."/>
            <person name="Amoako-Attah I."/>
            <person name="Bukari Y."/>
            <person name="Meinhardt L.W."/>
            <person name="Bailey B.A."/>
            <person name="Cohen S.P."/>
        </authorList>
    </citation>
    <scope>NUCLEOTIDE SEQUENCE [LARGE SCALE GENOMIC DNA]</scope>
    <source>
        <strain evidence="3 4">MS-2</strain>
    </source>
</reference>